<evidence type="ECO:0000313" key="1">
    <source>
        <dbReference type="EMBL" id="CRK92939.1"/>
    </source>
</evidence>
<name>A0A1J1HYA8_9DIPT</name>
<reference evidence="1 2" key="1">
    <citation type="submission" date="2015-04" db="EMBL/GenBank/DDBJ databases">
        <authorList>
            <person name="Syromyatnikov M.Y."/>
            <person name="Popov V.N."/>
        </authorList>
    </citation>
    <scope>NUCLEOTIDE SEQUENCE [LARGE SCALE GENOMIC DNA]</scope>
</reference>
<protein>
    <submittedName>
        <fullName evidence="1">CLUMA_CG006677, isoform A</fullName>
    </submittedName>
</protein>
<sequence>MKVLFKVKKHYNNKIIYILVVCWLKHSEMETKTSSLSNPFKLRFENAKYIHSDVIQTSPPHAKIYSESYGNISCKWSIIGCFMECHGNGYLFLRKTAYNANQIRATAMLFKLTLSKQKCCSSSSSIHMTVSKVVGKNENH</sequence>
<keyword evidence="2" id="KW-1185">Reference proteome</keyword>
<proteinExistence type="predicted"/>
<organism evidence="1 2">
    <name type="scientific">Clunio marinus</name>
    <dbReference type="NCBI Taxonomy" id="568069"/>
    <lineage>
        <taxon>Eukaryota</taxon>
        <taxon>Metazoa</taxon>
        <taxon>Ecdysozoa</taxon>
        <taxon>Arthropoda</taxon>
        <taxon>Hexapoda</taxon>
        <taxon>Insecta</taxon>
        <taxon>Pterygota</taxon>
        <taxon>Neoptera</taxon>
        <taxon>Endopterygota</taxon>
        <taxon>Diptera</taxon>
        <taxon>Nematocera</taxon>
        <taxon>Chironomoidea</taxon>
        <taxon>Chironomidae</taxon>
        <taxon>Clunio</taxon>
    </lineage>
</organism>
<gene>
    <name evidence="1" type="ORF">CLUMA_CG006677</name>
</gene>
<accession>A0A1J1HYA8</accession>
<dbReference type="EMBL" id="CVRI01000036">
    <property type="protein sequence ID" value="CRK92939.1"/>
    <property type="molecule type" value="Genomic_DNA"/>
</dbReference>
<dbReference type="AlphaFoldDB" id="A0A1J1HYA8"/>
<dbReference type="Proteomes" id="UP000183832">
    <property type="component" value="Unassembled WGS sequence"/>
</dbReference>
<evidence type="ECO:0000313" key="2">
    <source>
        <dbReference type="Proteomes" id="UP000183832"/>
    </source>
</evidence>